<comment type="cofactor">
    <cofactor evidence="1">
        <name>FAD</name>
        <dbReference type="ChEBI" id="CHEBI:57692"/>
    </cofactor>
</comment>
<dbReference type="PRINTS" id="PR00420">
    <property type="entry name" value="RNGMNOXGNASE"/>
</dbReference>
<keyword evidence="5" id="KW-0560">Oxidoreductase</keyword>
<dbReference type="Pfam" id="PF21274">
    <property type="entry name" value="Rng_hyd_C"/>
    <property type="match status" value="1"/>
</dbReference>
<dbReference type="GO" id="GO:0016709">
    <property type="term" value="F:oxidoreductase activity, acting on paired donors, with incorporation or reduction of molecular oxygen, NAD(P)H as one donor, and incorporation of one atom of oxygen"/>
    <property type="evidence" value="ECO:0007669"/>
    <property type="project" value="UniProtKB-ARBA"/>
</dbReference>
<name>A0A9X2D8U6_9ACTN</name>
<dbReference type="NCBIfam" id="NF004780">
    <property type="entry name" value="PRK06126.1"/>
    <property type="match status" value="1"/>
</dbReference>
<dbReference type="Gene3D" id="3.40.30.120">
    <property type="match status" value="1"/>
</dbReference>
<protein>
    <submittedName>
        <fullName evidence="5">FAD-dependent monooxygenase</fullName>
    </submittedName>
</protein>
<keyword evidence="2" id="KW-0285">Flavoprotein</keyword>
<organism evidence="5 6">
    <name type="scientific">Nocardioides bruguierae</name>
    <dbReference type="NCBI Taxonomy" id="2945102"/>
    <lineage>
        <taxon>Bacteria</taxon>
        <taxon>Bacillati</taxon>
        <taxon>Actinomycetota</taxon>
        <taxon>Actinomycetes</taxon>
        <taxon>Propionibacteriales</taxon>
        <taxon>Nocardioidaceae</taxon>
        <taxon>Nocardioides</taxon>
    </lineage>
</organism>
<dbReference type="PANTHER" id="PTHR43004:SF19">
    <property type="entry name" value="BINDING MONOOXYGENASE, PUTATIVE (JCVI)-RELATED"/>
    <property type="match status" value="1"/>
</dbReference>
<dbReference type="PANTHER" id="PTHR43004">
    <property type="entry name" value="TRK SYSTEM POTASSIUM UPTAKE PROTEIN"/>
    <property type="match status" value="1"/>
</dbReference>
<evidence type="ECO:0000256" key="2">
    <source>
        <dbReference type="ARBA" id="ARBA00022630"/>
    </source>
</evidence>
<dbReference type="Pfam" id="PF01494">
    <property type="entry name" value="FAD_binding_3"/>
    <property type="match status" value="1"/>
</dbReference>
<reference evidence="5" key="1">
    <citation type="submission" date="2022-05" db="EMBL/GenBank/DDBJ databases">
        <authorList>
            <person name="Tuo L."/>
        </authorList>
    </citation>
    <scope>NUCLEOTIDE SEQUENCE</scope>
    <source>
        <strain evidence="5">BSK12Z-4</strain>
    </source>
</reference>
<dbReference type="InterPro" id="IPR002938">
    <property type="entry name" value="FAD-bd"/>
</dbReference>
<dbReference type="Gene3D" id="3.30.9.10">
    <property type="entry name" value="D-Amino Acid Oxidase, subunit A, domain 2"/>
    <property type="match status" value="1"/>
</dbReference>
<proteinExistence type="predicted"/>
<feature type="domain" description="FAD-binding" evidence="4">
    <location>
        <begin position="24"/>
        <end position="372"/>
    </location>
</feature>
<dbReference type="RefSeq" id="WP_250827852.1">
    <property type="nucleotide sequence ID" value="NZ_JAMOIL010000017.1"/>
</dbReference>
<evidence type="ECO:0000256" key="3">
    <source>
        <dbReference type="ARBA" id="ARBA00022827"/>
    </source>
</evidence>
<dbReference type="Gene3D" id="3.50.50.60">
    <property type="entry name" value="FAD/NAD(P)-binding domain"/>
    <property type="match status" value="1"/>
</dbReference>
<sequence>MTQTTPSTGHFPASATDAWTAPTDVPVLVVGGGPSGLAAAIELGRRGVEVLLVEPRTERDALRPRAKTTSVRTMEHLRRWGLAEALRAAAPIPVSHAQDVVFCTALLGEEITRFPHAFGLRPERHDDFAEPGQQAPQPVVEEVLLEAARRTPGVRVLEGWRAVAVVDGPQHADAVLAAPDGSEHRVRADWLLGCDGSAGLCRKAVGARYEGSSGARPNLSITFRAPALETAQPCALGIHYWVVGEPGGLMGRLDLDGTWWAIVQGTDGAGHDPAALVRALVGDDSLEVEVLATDPWNARMLLVDRYRGQRVLLVGDAAHLNPPWGGHGFNTCLADAVNVAWKLAGVLAGWADEALLDTYETERRGVAAATIAAAGAQEAFLAPSLTGPDAEAALAAKRPEFHSLGLVLGYDYAGSDAVVADGSDAPAASVTDYVPSAHPGARLPHHWLGDGRSVYDVLGAGFTLLRLDPTASLDAVVAAAGACGVPLAVVDLDPAQRSRYGAGLVLVRPDQHVAWRGDALDQAVAAGVLAQVTGSRSSRVQPA</sequence>
<dbReference type="AlphaFoldDB" id="A0A9X2D8U6"/>
<dbReference type="InterPro" id="IPR036188">
    <property type="entry name" value="FAD/NAD-bd_sf"/>
</dbReference>
<dbReference type="InterPro" id="IPR050641">
    <property type="entry name" value="RIFMO-like"/>
</dbReference>
<dbReference type="Proteomes" id="UP001139485">
    <property type="component" value="Unassembled WGS sequence"/>
</dbReference>
<gene>
    <name evidence="5" type="ORF">M8330_14100</name>
</gene>
<evidence type="ECO:0000313" key="6">
    <source>
        <dbReference type="Proteomes" id="UP001139485"/>
    </source>
</evidence>
<dbReference type="GO" id="GO:0071949">
    <property type="term" value="F:FAD binding"/>
    <property type="evidence" value="ECO:0007669"/>
    <property type="project" value="InterPro"/>
</dbReference>
<evidence type="ECO:0000259" key="4">
    <source>
        <dbReference type="Pfam" id="PF01494"/>
    </source>
</evidence>
<dbReference type="SUPFAM" id="SSF51905">
    <property type="entry name" value="FAD/NAD(P)-binding domain"/>
    <property type="match status" value="1"/>
</dbReference>
<accession>A0A9X2D8U6</accession>
<comment type="caution">
    <text evidence="5">The sequence shown here is derived from an EMBL/GenBank/DDBJ whole genome shotgun (WGS) entry which is preliminary data.</text>
</comment>
<evidence type="ECO:0000256" key="1">
    <source>
        <dbReference type="ARBA" id="ARBA00001974"/>
    </source>
</evidence>
<keyword evidence="6" id="KW-1185">Reference proteome</keyword>
<keyword evidence="5" id="KW-0503">Monooxygenase</keyword>
<evidence type="ECO:0000313" key="5">
    <source>
        <dbReference type="EMBL" id="MCM0621423.1"/>
    </source>
</evidence>
<keyword evidence="3" id="KW-0274">FAD</keyword>
<dbReference type="EMBL" id="JAMOIL010000017">
    <property type="protein sequence ID" value="MCM0621423.1"/>
    <property type="molecule type" value="Genomic_DNA"/>
</dbReference>